<feature type="non-terminal residue" evidence="5">
    <location>
        <position position="1"/>
    </location>
</feature>
<dbReference type="Gene3D" id="1.20.920.20">
    <property type="match status" value="1"/>
</dbReference>
<dbReference type="GO" id="GO:0007018">
    <property type="term" value="P:microtubule-based movement"/>
    <property type="evidence" value="ECO:0007669"/>
    <property type="project" value="InterPro"/>
</dbReference>
<reference evidence="5" key="1">
    <citation type="thesis" date="2021" institute="BYU ScholarsArchive" country="Provo, UT, USA">
        <title>Applications of and Algorithms for Genome Assembly and Genomic Analyses with an Emphasis on Marine Teleosts.</title>
        <authorList>
            <person name="Pickett B.D."/>
        </authorList>
    </citation>
    <scope>NUCLEOTIDE SEQUENCE</scope>
    <source>
        <strain evidence="5">HI-2016</strain>
    </source>
</reference>
<dbReference type="Pfam" id="PF12780">
    <property type="entry name" value="AAA_8"/>
    <property type="match status" value="1"/>
</dbReference>
<feature type="domain" description="Dynein heavy chain AAA module D4" evidence="3">
    <location>
        <begin position="2"/>
        <end position="42"/>
    </location>
</feature>
<evidence type="ECO:0000259" key="2">
    <source>
        <dbReference type="Pfam" id="PF12777"/>
    </source>
</evidence>
<evidence type="ECO:0000313" key="6">
    <source>
        <dbReference type="Proteomes" id="UP000824540"/>
    </source>
</evidence>
<dbReference type="InterPro" id="IPR024743">
    <property type="entry name" value="Dynein_HC_stalk"/>
</dbReference>
<proteinExistence type="inferred from homology"/>
<organism evidence="5 6">
    <name type="scientific">Albula glossodonta</name>
    <name type="common">roundjaw bonefish</name>
    <dbReference type="NCBI Taxonomy" id="121402"/>
    <lineage>
        <taxon>Eukaryota</taxon>
        <taxon>Metazoa</taxon>
        <taxon>Chordata</taxon>
        <taxon>Craniata</taxon>
        <taxon>Vertebrata</taxon>
        <taxon>Euteleostomi</taxon>
        <taxon>Actinopterygii</taxon>
        <taxon>Neopterygii</taxon>
        <taxon>Teleostei</taxon>
        <taxon>Albuliformes</taxon>
        <taxon>Albulidae</taxon>
        <taxon>Albula</taxon>
    </lineage>
</organism>
<dbReference type="InterPro" id="IPR024317">
    <property type="entry name" value="Dynein_heavy_chain_D4_dom"/>
</dbReference>
<dbReference type="EMBL" id="JAFBMS010001930">
    <property type="protein sequence ID" value="KAG9328695.1"/>
    <property type="molecule type" value="Genomic_DNA"/>
</dbReference>
<accession>A0A8T2NBT5</accession>
<evidence type="ECO:0008006" key="7">
    <source>
        <dbReference type="Google" id="ProtNLM"/>
    </source>
</evidence>
<gene>
    <name evidence="5" type="ORF">JZ751_005604</name>
    <name evidence="4" type="ORF">JZ751_011431</name>
</gene>
<evidence type="ECO:0000256" key="1">
    <source>
        <dbReference type="ARBA" id="ARBA00008887"/>
    </source>
</evidence>
<dbReference type="Proteomes" id="UP000824540">
    <property type="component" value="Unassembled WGS sequence"/>
</dbReference>
<comment type="caution">
    <text evidence="5">The sequence shown here is derived from an EMBL/GenBank/DDBJ whole genome shotgun (WGS) entry which is preliminary data.</text>
</comment>
<dbReference type="GO" id="GO:0051959">
    <property type="term" value="F:dynein light intermediate chain binding"/>
    <property type="evidence" value="ECO:0007669"/>
    <property type="project" value="InterPro"/>
</dbReference>
<dbReference type="GO" id="GO:0030286">
    <property type="term" value="C:dynein complex"/>
    <property type="evidence" value="ECO:0007669"/>
    <property type="project" value="InterPro"/>
</dbReference>
<dbReference type="AlphaFoldDB" id="A0A8T2NBT5"/>
<protein>
    <recommendedName>
        <fullName evidence="7">Dynein heavy chain coiled coil stalk domain-containing protein</fullName>
    </recommendedName>
</protein>
<dbReference type="Pfam" id="PF12777">
    <property type="entry name" value="MT"/>
    <property type="match status" value="1"/>
</dbReference>
<evidence type="ECO:0000313" key="5">
    <source>
        <dbReference type="EMBL" id="KAG9335132.1"/>
    </source>
</evidence>
<dbReference type="OrthoDB" id="5593012at2759"/>
<dbReference type="EMBL" id="JAFBMS010000128">
    <property type="protein sequence ID" value="KAG9335132.1"/>
    <property type="molecule type" value="Genomic_DNA"/>
</dbReference>
<keyword evidence="6" id="KW-1185">Reference proteome</keyword>
<evidence type="ECO:0000259" key="3">
    <source>
        <dbReference type="Pfam" id="PF12780"/>
    </source>
</evidence>
<dbReference type="GO" id="GO:0045505">
    <property type="term" value="F:dynein intermediate chain binding"/>
    <property type="evidence" value="ECO:0007669"/>
    <property type="project" value="InterPro"/>
</dbReference>
<feature type="domain" description="Dynein heavy chain coiled coil stalk" evidence="2">
    <location>
        <begin position="50"/>
        <end position="248"/>
    </location>
</feature>
<name>A0A8T2NBT5_9TELE</name>
<dbReference type="InterPro" id="IPR026983">
    <property type="entry name" value="DHC"/>
</dbReference>
<dbReference type="PANTHER" id="PTHR22878">
    <property type="entry name" value="DYNEIN HEAVY CHAIN 6, AXONEMAL-LIKE-RELATED"/>
    <property type="match status" value="1"/>
</dbReference>
<comment type="similarity">
    <text evidence="1">Belongs to the dynein heavy chain family.</text>
</comment>
<evidence type="ECO:0000313" key="4">
    <source>
        <dbReference type="EMBL" id="KAG9328695.1"/>
    </source>
</evidence>
<dbReference type="PANTHER" id="PTHR22878:SF70">
    <property type="entry name" value="DYNEIN HEAVY CHAIN 2, AXONEMAL"/>
    <property type="match status" value="1"/>
</dbReference>
<sequence>MLCKTFHTSAIELSHRFLSDLGRHNYITPTSYLELIAAFRQLLTQKRDTVGEMKKELVDLQPKLEVAKIENTKMMKVIEVESVQVEAKSKLVRVDEEAATLKANEAQALKDECESDLAEAIPALEAALSALNTLKPSDITIVKSMKNPPSGVKLVMSAVCVMKEIKPEKITDPGGKGQKILDYWGPSKKLLGDMNFLRDLKEYDKDNIPVPVMAKIRSEYMTNPDFDPTKVAKASSAAEGLCKWITAMEVYDRVAKVRT</sequence>